<keyword evidence="3" id="KW-1185">Reference proteome</keyword>
<protein>
    <submittedName>
        <fullName evidence="2">Polysaccharide pyruvyl transferase family protein</fullName>
    </submittedName>
</protein>
<proteinExistence type="predicted"/>
<evidence type="ECO:0000313" key="3">
    <source>
        <dbReference type="Proteomes" id="UP000233491"/>
    </source>
</evidence>
<dbReference type="GO" id="GO:0016740">
    <property type="term" value="F:transferase activity"/>
    <property type="evidence" value="ECO:0007669"/>
    <property type="project" value="UniProtKB-KW"/>
</dbReference>
<name>A0A2N3LYG2_9HYPH</name>
<dbReference type="Pfam" id="PF04230">
    <property type="entry name" value="PS_pyruv_trans"/>
    <property type="match status" value="1"/>
</dbReference>
<reference evidence="2 3" key="1">
    <citation type="submission" date="2017-12" db="EMBL/GenBank/DDBJ databases">
        <title>Anaerobic carbon monoxide metabolism by Pleomorphomonas carboxyditropha sp. nov., a new mesophilic hydrogenogenic carboxidotroph.</title>
        <authorList>
            <person name="Esquivel-Elizondo S."/>
            <person name="Krajmalnik-Brown R."/>
        </authorList>
    </citation>
    <scope>NUCLEOTIDE SEQUENCE [LARGE SCALE GENOMIC DNA]</scope>
    <source>
        <strain evidence="2 3">R5-392</strain>
    </source>
</reference>
<dbReference type="InterPro" id="IPR007345">
    <property type="entry name" value="Polysacch_pyruvyl_Trfase"/>
</dbReference>
<dbReference type="OrthoDB" id="9799278at2"/>
<evidence type="ECO:0000259" key="1">
    <source>
        <dbReference type="Pfam" id="PF04230"/>
    </source>
</evidence>
<feature type="domain" description="Polysaccharide pyruvyl transferase" evidence="1">
    <location>
        <begin position="14"/>
        <end position="311"/>
    </location>
</feature>
<gene>
    <name evidence="2" type="ORF">CXZ10_09940</name>
</gene>
<dbReference type="AlphaFoldDB" id="A0A2N3LYG2"/>
<keyword evidence="2" id="KW-0808">Transferase</keyword>
<dbReference type="Proteomes" id="UP000233491">
    <property type="component" value="Unassembled WGS sequence"/>
</dbReference>
<sequence length="384" mass="43396">MKTIGIMSMQRIYNYGSSLQAYALRKLVEESTNDALVHYLDYTPGPPLVKSPDIKRNGGGRLRRTFEKVSEYSKTEARILDKIRFFNHKSHYASKYFPLIGISAAPRHEANIDLQIIGSDEVFNCVQDNTNVGYTRDLFGHESKAKKLISYAASFGNTTLEKIDAYKIRKELEEDFLKFDAISVRDFNSQEIVSQLIGERPEIHLDPTLVYPLSQDSKIPGTRQRSFKYIIAYGYSGRFNDVENQAVRKYANHIGAKVLAFGGLQSSADEFIDCDPFALLAYFRDAEAVITDTFHGTIFAIINEVPFATIIRKSHGVGYGNSEKLGYLLSSMNLECRALNDPSTLPELMEEAVDFSPVRVLREHQRARTLNYLRSAIDLGVVND</sequence>
<comment type="caution">
    <text evidence="2">The sequence shown here is derived from an EMBL/GenBank/DDBJ whole genome shotgun (WGS) entry which is preliminary data.</text>
</comment>
<evidence type="ECO:0000313" key="2">
    <source>
        <dbReference type="EMBL" id="PKR89669.1"/>
    </source>
</evidence>
<organism evidence="2 3">
    <name type="scientific">Pleomorphomonas diazotrophica</name>
    <dbReference type="NCBI Taxonomy" id="1166257"/>
    <lineage>
        <taxon>Bacteria</taxon>
        <taxon>Pseudomonadati</taxon>
        <taxon>Pseudomonadota</taxon>
        <taxon>Alphaproteobacteria</taxon>
        <taxon>Hyphomicrobiales</taxon>
        <taxon>Pleomorphomonadaceae</taxon>
        <taxon>Pleomorphomonas</taxon>
    </lineage>
</organism>
<dbReference type="EMBL" id="PJNW01000005">
    <property type="protein sequence ID" value="PKR89669.1"/>
    <property type="molecule type" value="Genomic_DNA"/>
</dbReference>
<accession>A0A2N3LYG2</accession>